<feature type="transmembrane region" description="Helical" evidence="7">
    <location>
        <begin position="293"/>
        <end position="311"/>
    </location>
</feature>
<dbReference type="RefSeq" id="WP_074762283.1">
    <property type="nucleotide sequence ID" value="NZ_FNRF01000007.1"/>
</dbReference>
<evidence type="ECO:0000256" key="3">
    <source>
        <dbReference type="ARBA" id="ARBA00022475"/>
    </source>
</evidence>
<evidence type="ECO:0000256" key="4">
    <source>
        <dbReference type="ARBA" id="ARBA00022692"/>
    </source>
</evidence>
<dbReference type="InterPro" id="IPR002528">
    <property type="entry name" value="MATE_fam"/>
</dbReference>
<dbReference type="EMBL" id="FNRF01000007">
    <property type="protein sequence ID" value="SEA91969.1"/>
    <property type="molecule type" value="Genomic_DNA"/>
</dbReference>
<sequence>MRSYKVDIEVFERMPVARAVLAQSIPAIVAQLIVLLYNWADTFFLARLNKPELVAAATIVLPLYLMLTAIGNLPGVGGGSQFANHLGKHDYTGAQRVASITFWMGMILALVCCLSFPLYSDILLSLIGANERTLAPAQEYAFWVITIGGIPVIMNLVLANLVRAEGMALQASIGISAGGILNCLLDPLLMLPSMGNMGIVGAGIATAVSNMVSVLWLLVVIWRRRKTGVLTFAPQLLRYTRHYIGSISKVGFPSSIQYMLTVVAVAALTHFVAQYNTEATAALGIVKRLDYLPLYFTIGLSQGILPLLAYNHSSGNVVRRNHVFKCGCIISFGFAMLCFAVFEIWAYQLAMLFTQESLTVSYIVPFLRIQVVAMPFMAVCYPSITLFQAMERSREALICSILRKGVVDIPLLIVMNALWPLFGCMWVQPIVDFTSMLVAFYFASQIRAQIHDY</sequence>
<evidence type="ECO:0000313" key="9">
    <source>
        <dbReference type="Proteomes" id="UP000182257"/>
    </source>
</evidence>
<dbReference type="GO" id="GO:0042910">
    <property type="term" value="F:xenobiotic transmembrane transporter activity"/>
    <property type="evidence" value="ECO:0007669"/>
    <property type="project" value="InterPro"/>
</dbReference>
<protein>
    <submittedName>
        <fullName evidence="8">Putative efflux protein, MATE family</fullName>
    </submittedName>
</protein>
<dbReference type="GO" id="GO:0015297">
    <property type="term" value="F:antiporter activity"/>
    <property type="evidence" value="ECO:0007669"/>
    <property type="project" value="InterPro"/>
</dbReference>
<keyword evidence="6 7" id="KW-0472">Membrane</keyword>
<dbReference type="InterPro" id="IPR048279">
    <property type="entry name" value="MdtK-like"/>
</dbReference>
<name>A0A1H4F400_XYLRU</name>
<dbReference type="GO" id="GO:0005886">
    <property type="term" value="C:plasma membrane"/>
    <property type="evidence" value="ECO:0007669"/>
    <property type="project" value="UniProtKB-SubCell"/>
</dbReference>
<evidence type="ECO:0000256" key="5">
    <source>
        <dbReference type="ARBA" id="ARBA00022989"/>
    </source>
</evidence>
<reference evidence="8 9" key="1">
    <citation type="submission" date="2016-10" db="EMBL/GenBank/DDBJ databases">
        <authorList>
            <person name="de Groot N.N."/>
        </authorList>
    </citation>
    <scope>NUCLEOTIDE SEQUENCE [LARGE SCALE GENOMIC DNA]</scope>
    <source>
        <strain evidence="8 9">D31d</strain>
    </source>
</reference>
<evidence type="ECO:0000256" key="1">
    <source>
        <dbReference type="ARBA" id="ARBA00004651"/>
    </source>
</evidence>
<keyword evidence="5 7" id="KW-1133">Transmembrane helix</keyword>
<evidence type="ECO:0000256" key="6">
    <source>
        <dbReference type="ARBA" id="ARBA00023136"/>
    </source>
</evidence>
<gene>
    <name evidence="8" type="ORF">SAMN05216462_3110</name>
</gene>
<keyword evidence="4 7" id="KW-0812">Transmembrane</keyword>
<feature type="transmembrane region" description="Helical" evidence="7">
    <location>
        <begin position="52"/>
        <end position="76"/>
    </location>
</feature>
<keyword evidence="3" id="KW-1003">Cell membrane</keyword>
<feature type="transmembrane region" description="Helical" evidence="7">
    <location>
        <begin position="367"/>
        <end position="389"/>
    </location>
</feature>
<keyword evidence="2" id="KW-0813">Transport</keyword>
<organism evidence="8 9">
    <name type="scientific">Xylanibacter ruminicola</name>
    <name type="common">Prevotella ruminicola</name>
    <dbReference type="NCBI Taxonomy" id="839"/>
    <lineage>
        <taxon>Bacteria</taxon>
        <taxon>Pseudomonadati</taxon>
        <taxon>Bacteroidota</taxon>
        <taxon>Bacteroidia</taxon>
        <taxon>Bacteroidales</taxon>
        <taxon>Prevotellaceae</taxon>
        <taxon>Xylanibacter</taxon>
    </lineage>
</organism>
<dbReference type="InterPro" id="IPR051327">
    <property type="entry name" value="MATE_MepA_subfamily"/>
</dbReference>
<evidence type="ECO:0000313" key="8">
    <source>
        <dbReference type="EMBL" id="SEA91969.1"/>
    </source>
</evidence>
<feature type="transmembrane region" description="Helical" evidence="7">
    <location>
        <begin position="20"/>
        <end position="40"/>
    </location>
</feature>
<dbReference type="Pfam" id="PF01554">
    <property type="entry name" value="MatE"/>
    <property type="match status" value="2"/>
</dbReference>
<dbReference type="PIRSF" id="PIRSF006603">
    <property type="entry name" value="DinF"/>
    <property type="match status" value="1"/>
</dbReference>
<feature type="transmembrane region" description="Helical" evidence="7">
    <location>
        <begin position="171"/>
        <end position="191"/>
    </location>
</feature>
<evidence type="ECO:0000256" key="2">
    <source>
        <dbReference type="ARBA" id="ARBA00022448"/>
    </source>
</evidence>
<feature type="transmembrane region" description="Helical" evidence="7">
    <location>
        <begin position="323"/>
        <end position="347"/>
    </location>
</feature>
<dbReference type="OrthoDB" id="9780160at2"/>
<proteinExistence type="predicted"/>
<feature type="transmembrane region" description="Helical" evidence="7">
    <location>
        <begin position="256"/>
        <end position="273"/>
    </location>
</feature>
<feature type="transmembrane region" description="Helical" evidence="7">
    <location>
        <begin position="97"/>
        <end position="120"/>
    </location>
</feature>
<feature type="transmembrane region" description="Helical" evidence="7">
    <location>
        <begin position="197"/>
        <end position="222"/>
    </location>
</feature>
<accession>A0A1H4F400</accession>
<feature type="transmembrane region" description="Helical" evidence="7">
    <location>
        <begin position="140"/>
        <end position="159"/>
    </location>
</feature>
<dbReference type="Proteomes" id="UP000182257">
    <property type="component" value="Unassembled WGS sequence"/>
</dbReference>
<dbReference type="AlphaFoldDB" id="A0A1H4F400"/>
<dbReference type="PANTHER" id="PTHR43823:SF3">
    <property type="entry name" value="MULTIDRUG EXPORT PROTEIN MEPA"/>
    <property type="match status" value="1"/>
</dbReference>
<comment type="subcellular location">
    <subcellularLocation>
        <location evidence="1">Cell membrane</location>
        <topology evidence="1">Multi-pass membrane protein</topology>
    </subcellularLocation>
</comment>
<evidence type="ECO:0000256" key="7">
    <source>
        <dbReference type="SAM" id="Phobius"/>
    </source>
</evidence>
<dbReference type="PANTHER" id="PTHR43823">
    <property type="entry name" value="SPORULATION PROTEIN YKVU"/>
    <property type="match status" value="1"/>
</dbReference>